<dbReference type="SUPFAM" id="SSF49464">
    <property type="entry name" value="Carboxypeptidase regulatory domain-like"/>
    <property type="match status" value="1"/>
</dbReference>
<proteinExistence type="predicted"/>
<reference evidence="1" key="1">
    <citation type="submission" date="2018-05" db="EMBL/GenBank/DDBJ databases">
        <authorList>
            <person name="Lanie J.A."/>
            <person name="Ng W.-L."/>
            <person name="Kazmierczak K.M."/>
            <person name="Andrzejewski T.M."/>
            <person name="Davidsen T.M."/>
            <person name="Wayne K.J."/>
            <person name="Tettelin H."/>
            <person name="Glass J.I."/>
            <person name="Rusch D."/>
            <person name="Podicherti R."/>
            <person name="Tsui H.-C.T."/>
            <person name="Winkler M.E."/>
        </authorList>
    </citation>
    <scope>NUCLEOTIDE SEQUENCE</scope>
</reference>
<gene>
    <name evidence="1" type="ORF">METZ01_LOCUS272215</name>
</gene>
<organism evidence="1">
    <name type="scientific">marine metagenome</name>
    <dbReference type="NCBI Taxonomy" id="408172"/>
    <lineage>
        <taxon>unclassified sequences</taxon>
        <taxon>metagenomes</taxon>
        <taxon>ecological metagenomes</taxon>
    </lineage>
</organism>
<protein>
    <recommendedName>
        <fullName evidence="2">TonB-dependent receptor plug domain-containing protein</fullName>
    </recommendedName>
</protein>
<sequence length="137" mass="15148">MMQHFAIMPWSYNLIRLRVSSTMKISLALVRIALVTAITFTCFCITAFSGEIQGTVFNGEGSNKLSGVKVQLLETGQKDITDAEGKFVFEGLQPGDYTLLVTALGYRTMTIENVVIGDNQVGGTRINLEKIEFLFNE</sequence>
<name>A0A382K9H0_9ZZZZ</name>
<evidence type="ECO:0000313" key="1">
    <source>
        <dbReference type="EMBL" id="SVC19361.1"/>
    </source>
</evidence>
<dbReference type="Pfam" id="PF13620">
    <property type="entry name" value="CarboxypepD_reg"/>
    <property type="match status" value="1"/>
</dbReference>
<dbReference type="EMBL" id="UINC01078360">
    <property type="protein sequence ID" value="SVC19361.1"/>
    <property type="molecule type" value="Genomic_DNA"/>
</dbReference>
<evidence type="ECO:0008006" key="2">
    <source>
        <dbReference type="Google" id="ProtNLM"/>
    </source>
</evidence>
<dbReference type="InterPro" id="IPR008969">
    <property type="entry name" value="CarboxyPept-like_regulatory"/>
</dbReference>
<dbReference type="Gene3D" id="2.60.40.1120">
    <property type="entry name" value="Carboxypeptidase-like, regulatory domain"/>
    <property type="match status" value="1"/>
</dbReference>
<accession>A0A382K9H0</accession>
<feature type="non-terminal residue" evidence="1">
    <location>
        <position position="137"/>
    </location>
</feature>
<dbReference type="AlphaFoldDB" id="A0A382K9H0"/>